<evidence type="ECO:0000259" key="1">
    <source>
        <dbReference type="Pfam" id="PF00534"/>
    </source>
</evidence>
<dbReference type="Pfam" id="PF00534">
    <property type="entry name" value="Glycos_transf_1"/>
    <property type="match status" value="1"/>
</dbReference>
<evidence type="ECO:0008006" key="5">
    <source>
        <dbReference type="Google" id="ProtNLM"/>
    </source>
</evidence>
<name>A0A1A6C4Y7_9GAMM</name>
<proteinExistence type="predicted"/>
<dbReference type="EMBL" id="JQSG02000003">
    <property type="protein sequence ID" value="OBS09614.1"/>
    <property type="molecule type" value="Genomic_DNA"/>
</dbReference>
<dbReference type="PANTHER" id="PTHR12526:SF630">
    <property type="entry name" value="GLYCOSYLTRANSFERASE"/>
    <property type="match status" value="1"/>
</dbReference>
<reference evidence="3 4" key="1">
    <citation type="journal article" date="2014" name="Genome Announc.">
        <title>Draft Genome Sequence of the Iron-Oxidizing, Acidophilic, and Halotolerant 'Thiobacillus prosperus' Type Strain DSM 5130.</title>
        <authorList>
            <person name="Ossandon F.J."/>
            <person name="Cardenas J.P."/>
            <person name="Corbett M."/>
            <person name="Quatrini R."/>
            <person name="Holmes D.S."/>
            <person name="Watkin E."/>
        </authorList>
    </citation>
    <scope>NUCLEOTIDE SEQUENCE [LARGE SCALE GENOMIC DNA]</scope>
    <source>
        <strain evidence="3 4">DSM 5130</strain>
    </source>
</reference>
<evidence type="ECO:0000313" key="4">
    <source>
        <dbReference type="Proteomes" id="UP000029273"/>
    </source>
</evidence>
<accession>A0A1A6C4Y7</accession>
<dbReference type="GO" id="GO:1901135">
    <property type="term" value="P:carbohydrate derivative metabolic process"/>
    <property type="evidence" value="ECO:0007669"/>
    <property type="project" value="UniProtKB-ARBA"/>
</dbReference>
<dbReference type="PANTHER" id="PTHR12526">
    <property type="entry name" value="GLYCOSYLTRANSFERASE"/>
    <property type="match status" value="1"/>
</dbReference>
<comment type="caution">
    <text evidence="3">The sequence shown here is derived from an EMBL/GenBank/DDBJ whole genome shotgun (WGS) entry which is preliminary data.</text>
</comment>
<feature type="domain" description="Glycosyl transferase family 1" evidence="1">
    <location>
        <begin position="171"/>
        <end position="337"/>
    </location>
</feature>
<dbReference type="Proteomes" id="UP000029273">
    <property type="component" value="Unassembled WGS sequence"/>
</dbReference>
<dbReference type="RefSeq" id="WP_052064709.1">
    <property type="nucleotide sequence ID" value="NZ_JQSG02000003.1"/>
</dbReference>
<dbReference type="OrthoDB" id="9805661at2"/>
<evidence type="ECO:0000259" key="2">
    <source>
        <dbReference type="Pfam" id="PF13439"/>
    </source>
</evidence>
<dbReference type="Gene3D" id="3.40.50.2000">
    <property type="entry name" value="Glycogen Phosphorylase B"/>
    <property type="match status" value="2"/>
</dbReference>
<dbReference type="SUPFAM" id="SSF53756">
    <property type="entry name" value="UDP-Glycosyltransferase/glycogen phosphorylase"/>
    <property type="match status" value="1"/>
</dbReference>
<dbReference type="Pfam" id="PF13439">
    <property type="entry name" value="Glyco_transf_4"/>
    <property type="match status" value="1"/>
</dbReference>
<dbReference type="AlphaFoldDB" id="A0A1A6C4Y7"/>
<feature type="domain" description="Glycosyltransferase subfamily 4-like N-terminal" evidence="2">
    <location>
        <begin position="12"/>
        <end position="161"/>
    </location>
</feature>
<dbReference type="GO" id="GO:0016757">
    <property type="term" value="F:glycosyltransferase activity"/>
    <property type="evidence" value="ECO:0007669"/>
    <property type="project" value="InterPro"/>
</dbReference>
<dbReference type="InterPro" id="IPR001296">
    <property type="entry name" value="Glyco_trans_1"/>
</dbReference>
<sequence>MRILHTEWSDGFGGQERRILAEMAGMRARGHDIWLATRESAQLRVAAETAGIPTLILPLRGAADLASAARLARELRRLRIDVVNTHSGVDSWVGGIAARWARSPVLLRTRHLNNPLRRGWTNFVHYLPDRIVACGEAVRARLVEECGFPAAQVVSIPTGIDFAGFRPTRDRATVRAALGLGEDDELLLMVGVLRGVKRHLLALDALQRLADARPRLQLILAGDGPMRDELGARADALGLSGRVHFLGHRDDVPDLLGAADALLLSSRSEGVPQAVTQALGLGLPVVATRVGGVPELIRDEDTGLLVPPEDAEAMAAALERVFADPDWARSLGERGRAHVHAHFSLDAMLDATERLCDDLLHHSARTAR</sequence>
<gene>
    <name evidence="3" type="ORF">Thpro_021942</name>
</gene>
<protein>
    <recommendedName>
        <fullName evidence="5">Glycosyl transferase family 1</fullName>
    </recommendedName>
</protein>
<organism evidence="3 4">
    <name type="scientific">Acidihalobacter prosperus</name>
    <dbReference type="NCBI Taxonomy" id="160660"/>
    <lineage>
        <taxon>Bacteria</taxon>
        <taxon>Pseudomonadati</taxon>
        <taxon>Pseudomonadota</taxon>
        <taxon>Gammaproteobacteria</taxon>
        <taxon>Chromatiales</taxon>
        <taxon>Ectothiorhodospiraceae</taxon>
        <taxon>Acidihalobacter</taxon>
    </lineage>
</organism>
<dbReference type="InterPro" id="IPR028098">
    <property type="entry name" value="Glyco_trans_4-like_N"/>
</dbReference>
<keyword evidence="4" id="KW-1185">Reference proteome</keyword>
<evidence type="ECO:0000313" key="3">
    <source>
        <dbReference type="EMBL" id="OBS09614.1"/>
    </source>
</evidence>
<dbReference type="STRING" id="160660.BJI67_03065"/>